<name>I4B4Y6_TURPD</name>
<dbReference type="Pfam" id="PF09929">
    <property type="entry name" value="DUF2161"/>
    <property type="match status" value="1"/>
</dbReference>
<dbReference type="EMBL" id="CP002959">
    <property type="protein sequence ID" value="AFM12343.1"/>
    <property type="molecule type" value="Genomic_DNA"/>
</dbReference>
<dbReference type="KEGG" id="tpx:Turpa_1695"/>
<reference evidence="1 2" key="1">
    <citation type="submission" date="2012-06" db="EMBL/GenBank/DDBJ databases">
        <title>The complete chromosome of genome of Turneriella parva DSM 21527.</title>
        <authorList>
            <consortium name="US DOE Joint Genome Institute (JGI-PGF)"/>
            <person name="Lucas S."/>
            <person name="Han J."/>
            <person name="Lapidus A."/>
            <person name="Bruce D."/>
            <person name="Goodwin L."/>
            <person name="Pitluck S."/>
            <person name="Peters L."/>
            <person name="Kyrpides N."/>
            <person name="Mavromatis K."/>
            <person name="Ivanova N."/>
            <person name="Mikhailova N."/>
            <person name="Chertkov O."/>
            <person name="Detter J.C."/>
            <person name="Tapia R."/>
            <person name="Han C."/>
            <person name="Land M."/>
            <person name="Hauser L."/>
            <person name="Markowitz V."/>
            <person name="Cheng J.-F."/>
            <person name="Hugenholtz P."/>
            <person name="Woyke T."/>
            <person name="Wu D."/>
            <person name="Gronow S."/>
            <person name="Wellnitz S."/>
            <person name="Brambilla E."/>
            <person name="Klenk H.-P."/>
            <person name="Eisen J.A."/>
        </authorList>
    </citation>
    <scope>NUCLEOTIDE SEQUENCE [LARGE SCALE GENOMIC DNA]</scope>
    <source>
        <strain evidence="2">ATCC BAA-1111 / DSM 21527 / NCTC 11395 / H</strain>
    </source>
</reference>
<dbReference type="Proteomes" id="UP000006048">
    <property type="component" value="Chromosome"/>
</dbReference>
<protein>
    <submittedName>
        <fullName evidence="1">Uncharacterized protein</fullName>
    </submittedName>
</protein>
<gene>
    <name evidence="1" type="ordered locus">Turpa_1695</name>
</gene>
<accession>I4B4Y6</accession>
<keyword evidence="2" id="KW-1185">Reference proteome</keyword>
<dbReference type="OrthoDB" id="9795163at2"/>
<dbReference type="HOGENOM" id="CLU_075295_0_0_12"/>
<dbReference type="InterPro" id="IPR018679">
    <property type="entry name" value="DUF2161"/>
</dbReference>
<dbReference type="RefSeq" id="WP_014802854.1">
    <property type="nucleotide sequence ID" value="NC_018020.1"/>
</dbReference>
<sequence length="238" mass="27105">MSPRAKKAKPRNAFESDLYPIAARYFEERGFTVKGEVCGCDLVAVKGDEIVVAELKITFNIKLLYQAVRRLAITDQVYAIIFKPKTKQKMSYWQMMKSLCRRLHIGLLVIDGDNVIVVAEPAPFAGKIATKQRSKVMREFNGRRIAQNTGGITGTKLQTAYLEAAVQIGVCLKKHKKLKTTELVALGCSERAARILYDNHYGWFQKTGRGEYRLKAGKANLIAKENEDIWRYYEQRHN</sequence>
<dbReference type="STRING" id="869212.Turpa_1695"/>
<organism evidence="1 2">
    <name type="scientific">Turneriella parva (strain ATCC BAA-1111 / DSM 21527 / NCTC 11395 / H)</name>
    <name type="common">Leptospira parva</name>
    <dbReference type="NCBI Taxonomy" id="869212"/>
    <lineage>
        <taxon>Bacteria</taxon>
        <taxon>Pseudomonadati</taxon>
        <taxon>Spirochaetota</taxon>
        <taxon>Spirochaetia</taxon>
        <taxon>Leptospirales</taxon>
        <taxon>Leptospiraceae</taxon>
        <taxon>Turneriella</taxon>
    </lineage>
</organism>
<evidence type="ECO:0000313" key="1">
    <source>
        <dbReference type="EMBL" id="AFM12343.1"/>
    </source>
</evidence>
<proteinExistence type="predicted"/>
<dbReference type="AlphaFoldDB" id="I4B4Y6"/>
<evidence type="ECO:0000313" key="2">
    <source>
        <dbReference type="Proteomes" id="UP000006048"/>
    </source>
</evidence>